<evidence type="ECO:0000256" key="1">
    <source>
        <dbReference type="SAM" id="MobiDB-lite"/>
    </source>
</evidence>
<feature type="chain" id="PRO_5040517073" evidence="2">
    <location>
        <begin position="19"/>
        <end position="216"/>
    </location>
</feature>
<comment type="caution">
    <text evidence="3">The sequence shown here is derived from an EMBL/GenBank/DDBJ whole genome shotgun (WGS) entry which is preliminary data.</text>
</comment>
<evidence type="ECO:0000256" key="2">
    <source>
        <dbReference type="SAM" id="SignalP"/>
    </source>
</evidence>
<accession>A0A9P8C2M1</accession>
<dbReference type="Proteomes" id="UP000824998">
    <property type="component" value="Unassembled WGS sequence"/>
</dbReference>
<organism evidence="3 4">
    <name type="scientific">Amylocarpus encephaloides</name>
    <dbReference type="NCBI Taxonomy" id="45428"/>
    <lineage>
        <taxon>Eukaryota</taxon>
        <taxon>Fungi</taxon>
        <taxon>Dikarya</taxon>
        <taxon>Ascomycota</taxon>
        <taxon>Pezizomycotina</taxon>
        <taxon>Leotiomycetes</taxon>
        <taxon>Helotiales</taxon>
        <taxon>Helotiales incertae sedis</taxon>
        <taxon>Amylocarpus</taxon>
    </lineage>
</organism>
<reference evidence="3" key="1">
    <citation type="journal article" date="2021" name="IMA Fungus">
        <title>Genomic characterization of three marine fungi, including Emericellopsis atlantica sp. nov. with signatures of a generalist lifestyle and marine biomass degradation.</title>
        <authorList>
            <person name="Hagestad O.C."/>
            <person name="Hou L."/>
            <person name="Andersen J.H."/>
            <person name="Hansen E.H."/>
            <person name="Altermark B."/>
            <person name="Li C."/>
            <person name="Kuhnert E."/>
            <person name="Cox R.J."/>
            <person name="Crous P.W."/>
            <person name="Spatafora J.W."/>
            <person name="Lail K."/>
            <person name="Amirebrahimi M."/>
            <person name="Lipzen A."/>
            <person name="Pangilinan J."/>
            <person name="Andreopoulos W."/>
            <person name="Hayes R.D."/>
            <person name="Ng V."/>
            <person name="Grigoriev I.V."/>
            <person name="Jackson S.A."/>
            <person name="Sutton T.D.S."/>
            <person name="Dobson A.D.W."/>
            <person name="Rama T."/>
        </authorList>
    </citation>
    <scope>NUCLEOTIDE SEQUENCE</scope>
    <source>
        <strain evidence="3">TRa018bII</strain>
    </source>
</reference>
<evidence type="ECO:0000313" key="3">
    <source>
        <dbReference type="EMBL" id="KAG9231120.1"/>
    </source>
</evidence>
<dbReference type="AlphaFoldDB" id="A0A9P8C2M1"/>
<proteinExistence type="predicted"/>
<gene>
    <name evidence="3" type="ORF">BJ875DRAFT_129176</name>
</gene>
<feature type="region of interest" description="Disordered" evidence="1">
    <location>
        <begin position="160"/>
        <end position="194"/>
    </location>
</feature>
<protein>
    <submittedName>
        <fullName evidence="3">Uncharacterized protein</fullName>
    </submittedName>
</protein>
<feature type="compositionally biased region" description="Low complexity" evidence="1">
    <location>
        <begin position="165"/>
        <end position="188"/>
    </location>
</feature>
<evidence type="ECO:0000313" key="4">
    <source>
        <dbReference type="Proteomes" id="UP000824998"/>
    </source>
</evidence>
<keyword evidence="4" id="KW-1185">Reference proteome</keyword>
<keyword evidence="2" id="KW-0732">Signal</keyword>
<feature type="signal peptide" evidence="2">
    <location>
        <begin position="1"/>
        <end position="18"/>
    </location>
</feature>
<dbReference type="EMBL" id="MU251622">
    <property type="protein sequence ID" value="KAG9231120.1"/>
    <property type="molecule type" value="Genomic_DNA"/>
</dbReference>
<sequence length="216" mass="23145">MLLQNLLLPLLWTQAVIAVLTTYDTTATRTTSDRRSTSTSTRSFDDASLSRAKASYQSSYYESLYGSNTITSAASYSTPLSRCTSSVSNRHSICNRAVLSIHKDGINDDPYSVDIEQCMCTSISKMIGCYKGNTKSQSLYLSNWSTRSCSALITGRIGELESGETSRTSRTDSTPTTVQPISSSTSTSGSGGNEAAARWAEGVGLFVMVGGLANWG</sequence>
<name>A0A9P8C2M1_9HELO</name>